<dbReference type="Proteomes" id="UP001358614">
    <property type="component" value="Chromosome 1"/>
</dbReference>
<organism evidence="1 2">
    <name type="scientific">Kwoniella europaea PYCC6329</name>
    <dbReference type="NCBI Taxonomy" id="1423913"/>
    <lineage>
        <taxon>Eukaryota</taxon>
        <taxon>Fungi</taxon>
        <taxon>Dikarya</taxon>
        <taxon>Basidiomycota</taxon>
        <taxon>Agaricomycotina</taxon>
        <taxon>Tremellomycetes</taxon>
        <taxon>Tremellales</taxon>
        <taxon>Cryptococcaceae</taxon>
        <taxon>Kwoniella</taxon>
    </lineage>
</organism>
<dbReference type="KEGG" id="ker:91099063"/>
<dbReference type="GeneID" id="91099063"/>
<proteinExistence type="predicted"/>
<evidence type="ECO:0000313" key="2">
    <source>
        <dbReference type="Proteomes" id="UP001358614"/>
    </source>
</evidence>
<dbReference type="AlphaFoldDB" id="A0AAX4K727"/>
<protein>
    <submittedName>
        <fullName evidence="1">Uncharacterized protein</fullName>
    </submittedName>
</protein>
<sequence>MTSLNSASGQFSRLSTMAFNETSTETYSADHVEHLLRSNLHGPYLVGKHEDCGTVIVIGGVPIDTQARTETTSALTCPNTTCDNCPLTDVEYCKSKKSASLTADLWVNRSLREHPLGFTAYSMTYKISTGS</sequence>
<dbReference type="RefSeq" id="XP_066080188.1">
    <property type="nucleotide sequence ID" value="XM_066224091.1"/>
</dbReference>
<reference evidence="1 2" key="1">
    <citation type="submission" date="2024-01" db="EMBL/GenBank/DDBJ databases">
        <title>Comparative genomics of Cryptococcus and Kwoniella reveals pathogenesis evolution and contrasting modes of karyotype evolution via chromosome fusion or intercentromeric recombination.</title>
        <authorList>
            <person name="Coelho M.A."/>
            <person name="David-Palma M."/>
            <person name="Shea T."/>
            <person name="Bowers K."/>
            <person name="McGinley-Smith S."/>
            <person name="Mohammad A.W."/>
            <person name="Gnirke A."/>
            <person name="Yurkov A.M."/>
            <person name="Nowrousian M."/>
            <person name="Sun S."/>
            <person name="Cuomo C.A."/>
            <person name="Heitman J."/>
        </authorList>
    </citation>
    <scope>NUCLEOTIDE SEQUENCE [LARGE SCALE GENOMIC DNA]</scope>
    <source>
        <strain evidence="1 2">PYCC6329</strain>
    </source>
</reference>
<keyword evidence="2" id="KW-1185">Reference proteome</keyword>
<dbReference type="EMBL" id="CP144089">
    <property type="protein sequence ID" value="WWD02221.1"/>
    <property type="molecule type" value="Genomic_DNA"/>
</dbReference>
<gene>
    <name evidence="1" type="ORF">V865_000259</name>
</gene>
<accession>A0AAX4K727</accession>
<evidence type="ECO:0000313" key="1">
    <source>
        <dbReference type="EMBL" id="WWD02221.1"/>
    </source>
</evidence>
<name>A0AAX4K727_9TREE</name>